<evidence type="ECO:0000313" key="4">
    <source>
        <dbReference type="Proteomes" id="UP000296159"/>
    </source>
</evidence>
<dbReference type="EMBL" id="QDKH01000020">
    <property type="protein sequence ID" value="PWC13015.1"/>
    <property type="molecule type" value="Genomic_DNA"/>
</dbReference>
<gene>
    <name evidence="3" type="ORF">DDT56_16435</name>
</gene>
<feature type="transmembrane region" description="Helical" evidence="1">
    <location>
        <begin position="58"/>
        <end position="78"/>
    </location>
</feature>
<dbReference type="InterPro" id="IPR009936">
    <property type="entry name" value="DUF1468"/>
</dbReference>
<feature type="transmembrane region" description="Helical" evidence="1">
    <location>
        <begin position="109"/>
        <end position="136"/>
    </location>
</feature>
<protein>
    <recommendedName>
        <fullName evidence="2">DUF1468 domain-containing protein</fullName>
    </recommendedName>
</protein>
<dbReference type="AlphaFoldDB" id="A0A2U1TUC3"/>
<dbReference type="Proteomes" id="UP000296159">
    <property type="component" value="Unassembled WGS sequence"/>
</dbReference>
<dbReference type="RefSeq" id="WP_136167507.1">
    <property type="nucleotide sequence ID" value="NZ_KZ819085.1"/>
</dbReference>
<name>A0A2U1TUC3_9GAMM</name>
<evidence type="ECO:0000256" key="1">
    <source>
        <dbReference type="SAM" id="Phobius"/>
    </source>
</evidence>
<evidence type="ECO:0000259" key="2">
    <source>
        <dbReference type="Pfam" id="PF07331"/>
    </source>
</evidence>
<keyword evidence="1" id="KW-0472">Membrane</keyword>
<sequence length="176" mass="19414">MTNVAENSHATVPDKARKIEVVIGVVLILVSLAAIVAAQKFPASRLATDIGPSRFPVFYSVVLILLSLLLIINNLAVIRRHKRAGITIPPPPSEADTDIRHGKTVLGMLASFACFFGMYYLGYIVSMIPYLIFLMWLMEFRHKIWNPLIAAAVTGLTYIVFYLGLNVAVPVGLLFE</sequence>
<keyword evidence="4" id="KW-1185">Reference proteome</keyword>
<feature type="transmembrane region" description="Helical" evidence="1">
    <location>
        <begin position="148"/>
        <end position="175"/>
    </location>
</feature>
<organism evidence="3 4">
    <name type="scientific">Brenneria corticis</name>
    <dbReference type="NCBI Taxonomy" id="2173106"/>
    <lineage>
        <taxon>Bacteria</taxon>
        <taxon>Pseudomonadati</taxon>
        <taxon>Pseudomonadota</taxon>
        <taxon>Gammaproteobacteria</taxon>
        <taxon>Enterobacterales</taxon>
        <taxon>Pectobacteriaceae</taxon>
        <taxon>Brenneria</taxon>
    </lineage>
</organism>
<dbReference type="Pfam" id="PF07331">
    <property type="entry name" value="TctB"/>
    <property type="match status" value="1"/>
</dbReference>
<proteinExistence type="predicted"/>
<keyword evidence="1" id="KW-1133">Transmembrane helix</keyword>
<comment type="caution">
    <text evidence="3">The sequence shown here is derived from an EMBL/GenBank/DDBJ whole genome shotgun (WGS) entry which is preliminary data.</text>
</comment>
<accession>A0A2U1TUC3</accession>
<feature type="domain" description="DUF1468" evidence="2">
    <location>
        <begin position="22"/>
        <end position="170"/>
    </location>
</feature>
<feature type="transmembrane region" description="Helical" evidence="1">
    <location>
        <begin position="21"/>
        <end position="38"/>
    </location>
</feature>
<evidence type="ECO:0000313" key="3">
    <source>
        <dbReference type="EMBL" id="PWC13015.1"/>
    </source>
</evidence>
<reference evidence="3 4" key="1">
    <citation type="submission" date="2018-04" db="EMBL/GenBank/DDBJ databases">
        <title>Brenneria corticis sp.nov.</title>
        <authorList>
            <person name="Li Y."/>
        </authorList>
    </citation>
    <scope>NUCLEOTIDE SEQUENCE [LARGE SCALE GENOMIC DNA]</scope>
    <source>
        <strain evidence="3 4">CFCC 11842</strain>
    </source>
</reference>
<keyword evidence="1" id="KW-0812">Transmembrane</keyword>